<dbReference type="Pfam" id="PF07729">
    <property type="entry name" value="FCD"/>
    <property type="match status" value="1"/>
</dbReference>
<reference evidence="5 7" key="1">
    <citation type="submission" date="2014-03" db="EMBL/GenBank/DDBJ databases">
        <title>Complete genome sequence of a deeply braunched marine Bacteroidia bacterium Draconibacterium orientale type strain FH5T.</title>
        <authorList>
            <person name="Li X."/>
            <person name="Wang X."/>
            <person name="Xie Z."/>
            <person name="Du Z."/>
            <person name="Chen G."/>
        </authorList>
    </citation>
    <scope>NUCLEOTIDE SEQUENCE [LARGE SCALE GENOMIC DNA]</scope>
    <source>
        <strain evidence="5 7">FH5</strain>
    </source>
</reference>
<dbReference type="EMBL" id="CP007451">
    <property type="protein sequence ID" value="AHW60358.1"/>
    <property type="molecule type" value="Genomic_DNA"/>
</dbReference>
<sequence length="235" mass="27171">MAENNLINQIKTVDNSSLVDRVEMQLMEIFVNRGLKTGDMIPKEMELANAMGVSRTVIRESLTRLKTMGLVDSIKHKGTVLTSPNLAQVLQKSMIPKILDDETLKNIFEIRLILEIGMADSIFRNITDKDIRELENITNSEPESTREVLFDIDHEVKFHGKLYQITNNYTLMNFQTILLPAFNYVYDSGLINRPLKKKKHVSHKQLVEVLKTGSPKKFREGMRKHLDNHFDRLFE</sequence>
<dbReference type="RefSeq" id="WP_038559608.1">
    <property type="nucleotide sequence ID" value="NZ_FOHT01000024.1"/>
</dbReference>
<dbReference type="Proteomes" id="UP000023772">
    <property type="component" value="Chromosome"/>
</dbReference>
<feature type="domain" description="HTH gntR-type" evidence="4">
    <location>
        <begin position="16"/>
        <end position="84"/>
    </location>
</feature>
<dbReference type="CDD" id="cd07377">
    <property type="entry name" value="WHTH_GntR"/>
    <property type="match status" value="1"/>
</dbReference>
<dbReference type="SUPFAM" id="SSF48008">
    <property type="entry name" value="GntR ligand-binding domain-like"/>
    <property type="match status" value="1"/>
</dbReference>
<dbReference type="SMART" id="SM00895">
    <property type="entry name" value="FCD"/>
    <property type="match status" value="1"/>
</dbReference>
<evidence type="ECO:0000256" key="2">
    <source>
        <dbReference type="ARBA" id="ARBA00023125"/>
    </source>
</evidence>
<dbReference type="PRINTS" id="PR00035">
    <property type="entry name" value="HTHGNTR"/>
</dbReference>
<dbReference type="PROSITE" id="PS50949">
    <property type="entry name" value="HTH_GNTR"/>
    <property type="match status" value="1"/>
</dbReference>
<evidence type="ECO:0000259" key="4">
    <source>
        <dbReference type="PROSITE" id="PS50949"/>
    </source>
</evidence>
<dbReference type="Pfam" id="PF00392">
    <property type="entry name" value="GntR"/>
    <property type="match status" value="1"/>
</dbReference>
<dbReference type="PANTHER" id="PTHR43537">
    <property type="entry name" value="TRANSCRIPTIONAL REGULATOR, GNTR FAMILY"/>
    <property type="match status" value="1"/>
</dbReference>
<dbReference type="InterPro" id="IPR036390">
    <property type="entry name" value="WH_DNA-bd_sf"/>
</dbReference>
<dbReference type="Proteomes" id="UP000181981">
    <property type="component" value="Unassembled WGS sequence"/>
</dbReference>
<dbReference type="SUPFAM" id="SSF46785">
    <property type="entry name" value="Winged helix' DNA-binding domain"/>
    <property type="match status" value="1"/>
</dbReference>
<dbReference type="Gene3D" id="1.10.10.10">
    <property type="entry name" value="Winged helix-like DNA-binding domain superfamily/Winged helix DNA-binding domain"/>
    <property type="match status" value="1"/>
</dbReference>
<dbReference type="HOGENOM" id="CLU_017584_9_3_10"/>
<dbReference type="eggNOG" id="COG2186">
    <property type="taxonomic scope" value="Bacteria"/>
</dbReference>
<dbReference type="InterPro" id="IPR011711">
    <property type="entry name" value="GntR_C"/>
</dbReference>
<dbReference type="GO" id="GO:0003677">
    <property type="term" value="F:DNA binding"/>
    <property type="evidence" value="ECO:0007669"/>
    <property type="project" value="UniProtKB-KW"/>
</dbReference>
<gene>
    <name evidence="5" type="ORF">FH5T_13915</name>
    <name evidence="6" type="ORF">SAMN05444285_12467</name>
</gene>
<keyword evidence="3" id="KW-0804">Transcription</keyword>
<name>X5DC31_9BACT</name>
<evidence type="ECO:0000313" key="5">
    <source>
        <dbReference type="EMBL" id="AHW60358.1"/>
    </source>
</evidence>
<keyword evidence="2 6" id="KW-0238">DNA-binding</keyword>
<dbReference type="AlphaFoldDB" id="X5DC31"/>
<dbReference type="InterPro" id="IPR008920">
    <property type="entry name" value="TF_FadR/GntR_C"/>
</dbReference>
<dbReference type="SMART" id="SM00345">
    <property type="entry name" value="HTH_GNTR"/>
    <property type="match status" value="1"/>
</dbReference>
<accession>X5DC31</accession>
<keyword evidence="7" id="KW-1185">Reference proteome</keyword>
<evidence type="ECO:0000313" key="7">
    <source>
        <dbReference type="Proteomes" id="UP000023772"/>
    </source>
</evidence>
<organism evidence="6 8">
    <name type="scientific">Draconibacterium orientale</name>
    <dbReference type="NCBI Taxonomy" id="1168034"/>
    <lineage>
        <taxon>Bacteria</taxon>
        <taxon>Pseudomonadati</taxon>
        <taxon>Bacteroidota</taxon>
        <taxon>Bacteroidia</taxon>
        <taxon>Marinilabiliales</taxon>
        <taxon>Prolixibacteraceae</taxon>
        <taxon>Draconibacterium</taxon>
    </lineage>
</organism>
<reference evidence="6 8" key="2">
    <citation type="submission" date="2016-10" db="EMBL/GenBank/DDBJ databases">
        <authorList>
            <person name="de Groot N.N."/>
        </authorList>
    </citation>
    <scope>NUCLEOTIDE SEQUENCE [LARGE SCALE GENOMIC DNA]</scope>
    <source>
        <strain evidence="6 8">DSM 25947</strain>
    </source>
</reference>
<evidence type="ECO:0000313" key="8">
    <source>
        <dbReference type="Proteomes" id="UP000181981"/>
    </source>
</evidence>
<keyword evidence="1" id="KW-0805">Transcription regulation</keyword>
<evidence type="ECO:0000313" key="6">
    <source>
        <dbReference type="EMBL" id="SET82099.1"/>
    </source>
</evidence>
<dbReference type="Gene3D" id="1.20.120.530">
    <property type="entry name" value="GntR ligand-binding domain-like"/>
    <property type="match status" value="1"/>
</dbReference>
<evidence type="ECO:0000256" key="1">
    <source>
        <dbReference type="ARBA" id="ARBA00023015"/>
    </source>
</evidence>
<protein>
    <submittedName>
        <fullName evidence="6">DNA-binding transcriptional regulator, FadR family</fullName>
    </submittedName>
    <submittedName>
        <fullName evidence="5">GntR family transcriptional regulator</fullName>
    </submittedName>
</protein>
<evidence type="ECO:0000256" key="3">
    <source>
        <dbReference type="ARBA" id="ARBA00023163"/>
    </source>
</evidence>
<dbReference type="InterPro" id="IPR000524">
    <property type="entry name" value="Tscrpt_reg_HTH_GntR"/>
</dbReference>
<proteinExistence type="predicted"/>
<dbReference type="OrthoDB" id="1040417at2"/>
<dbReference type="InterPro" id="IPR036388">
    <property type="entry name" value="WH-like_DNA-bd_sf"/>
</dbReference>
<dbReference type="GO" id="GO:0003700">
    <property type="term" value="F:DNA-binding transcription factor activity"/>
    <property type="evidence" value="ECO:0007669"/>
    <property type="project" value="InterPro"/>
</dbReference>
<dbReference type="PANTHER" id="PTHR43537:SF24">
    <property type="entry name" value="GLUCONATE OPERON TRANSCRIPTIONAL REPRESSOR"/>
    <property type="match status" value="1"/>
</dbReference>
<dbReference type="KEGG" id="dori:FH5T_13915"/>
<dbReference type="EMBL" id="FOHT01000024">
    <property type="protein sequence ID" value="SET82099.1"/>
    <property type="molecule type" value="Genomic_DNA"/>
</dbReference>
<dbReference type="STRING" id="1168034.FH5T_13915"/>